<dbReference type="AlphaFoldDB" id="A0A397SCQ7"/>
<feature type="region of interest" description="Disordered" evidence="1">
    <location>
        <begin position="133"/>
        <end position="200"/>
    </location>
</feature>
<dbReference type="Proteomes" id="UP000265703">
    <property type="component" value="Unassembled WGS sequence"/>
</dbReference>
<reference evidence="2 3" key="1">
    <citation type="submission" date="2018-06" db="EMBL/GenBank/DDBJ databases">
        <title>Comparative genomics reveals the genomic features of Rhizophagus irregularis, R. cerebriforme, R. diaphanum and Gigaspora rosea, and their symbiotic lifestyle signature.</title>
        <authorList>
            <person name="Morin E."/>
            <person name="San Clemente H."/>
            <person name="Chen E.C.H."/>
            <person name="De La Providencia I."/>
            <person name="Hainaut M."/>
            <person name="Kuo A."/>
            <person name="Kohler A."/>
            <person name="Murat C."/>
            <person name="Tang N."/>
            <person name="Roy S."/>
            <person name="Loubradou J."/>
            <person name="Henrissat B."/>
            <person name="Grigoriev I.V."/>
            <person name="Corradi N."/>
            <person name="Roux C."/>
            <person name="Martin F.M."/>
        </authorList>
    </citation>
    <scope>NUCLEOTIDE SEQUENCE [LARGE SCALE GENOMIC DNA]</scope>
    <source>
        <strain evidence="2 3">DAOM 227022</strain>
    </source>
</reference>
<evidence type="ECO:0000313" key="3">
    <source>
        <dbReference type="Proteomes" id="UP000265703"/>
    </source>
</evidence>
<feature type="compositionally biased region" description="Polar residues" evidence="1">
    <location>
        <begin position="168"/>
        <end position="184"/>
    </location>
</feature>
<evidence type="ECO:0000256" key="1">
    <source>
        <dbReference type="SAM" id="MobiDB-lite"/>
    </source>
</evidence>
<accession>A0A397SCQ7</accession>
<keyword evidence="3" id="KW-1185">Reference proteome</keyword>
<name>A0A397SCQ7_9GLOM</name>
<sequence>MDNKERDNCSSTTPRTHSFSKYETTPLPQDNSQFSETGKTNHSNEFNSDLIVGRYLIYDSRTKRCYARNNSSIEINTPRNGNHISKMVDAILGCASPNSVKEVICHSSLSRSRIPLPEPSLVPPPPPPYPPSAISAVSRIMSPPPPHNSPPLVSMSPFLPESPLTPRQLIQNTPKSTPRQNQLADSDSPPYSPFSDSHFAQFDIPSPPVSDYLDGSELSYSSIFVHNSPTTPRNNISEINSPSIKYYPQHSSNLNERYDHLSNTPSRKVHVTNLLYNGLSPSPNDRINSNLPLNQSKKSASTNPKDCNHLIKF</sequence>
<evidence type="ECO:0000313" key="2">
    <source>
        <dbReference type="EMBL" id="RIA84073.1"/>
    </source>
</evidence>
<feature type="compositionally biased region" description="Polar residues" evidence="1">
    <location>
        <begin position="9"/>
        <end position="45"/>
    </location>
</feature>
<dbReference type="EMBL" id="QKYT01000519">
    <property type="protein sequence ID" value="RIA84073.1"/>
    <property type="molecule type" value="Genomic_DNA"/>
</dbReference>
<feature type="region of interest" description="Disordered" evidence="1">
    <location>
        <begin position="1"/>
        <end position="45"/>
    </location>
</feature>
<feature type="compositionally biased region" description="Polar residues" evidence="1">
    <location>
        <begin position="280"/>
        <end position="305"/>
    </location>
</feature>
<dbReference type="OrthoDB" id="2428013at2759"/>
<gene>
    <name evidence="2" type="ORF">C1645_784973</name>
</gene>
<organism evidence="2 3">
    <name type="scientific">Glomus cerebriforme</name>
    <dbReference type="NCBI Taxonomy" id="658196"/>
    <lineage>
        <taxon>Eukaryota</taxon>
        <taxon>Fungi</taxon>
        <taxon>Fungi incertae sedis</taxon>
        <taxon>Mucoromycota</taxon>
        <taxon>Glomeromycotina</taxon>
        <taxon>Glomeromycetes</taxon>
        <taxon>Glomerales</taxon>
        <taxon>Glomeraceae</taxon>
        <taxon>Glomus</taxon>
    </lineage>
</organism>
<feature type="compositionally biased region" description="Low complexity" evidence="1">
    <location>
        <begin position="185"/>
        <end position="197"/>
    </location>
</feature>
<proteinExistence type="predicted"/>
<comment type="caution">
    <text evidence="2">The sequence shown here is derived from an EMBL/GenBank/DDBJ whole genome shotgun (WGS) entry which is preliminary data.</text>
</comment>
<feature type="region of interest" description="Disordered" evidence="1">
    <location>
        <begin position="280"/>
        <end position="307"/>
    </location>
</feature>
<protein>
    <submittedName>
        <fullName evidence="2">Uncharacterized protein</fullName>
    </submittedName>
</protein>